<keyword evidence="1" id="KW-0472">Membrane</keyword>
<keyword evidence="6" id="KW-1185">Reference proteome</keyword>
<dbReference type="EMBL" id="CAJOBA010067388">
    <property type="protein sequence ID" value="CAF4371019.1"/>
    <property type="molecule type" value="Genomic_DNA"/>
</dbReference>
<dbReference type="Proteomes" id="UP000677228">
    <property type="component" value="Unassembled WGS sequence"/>
</dbReference>
<dbReference type="EMBL" id="CAJOBC010107312">
    <property type="protein sequence ID" value="CAF4508193.1"/>
    <property type="molecule type" value="Genomic_DNA"/>
</dbReference>
<evidence type="ECO:0000313" key="5">
    <source>
        <dbReference type="EMBL" id="CAF4508193.1"/>
    </source>
</evidence>
<dbReference type="EMBL" id="CAJNOK010044500">
    <property type="protein sequence ID" value="CAF1574765.1"/>
    <property type="molecule type" value="Genomic_DNA"/>
</dbReference>
<dbReference type="Proteomes" id="UP000681722">
    <property type="component" value="Unassembled WGS sequence"/>
</dbReference>
<dbReference type="Proteomes" id="UP000682733">
    <property type="component" value="Unassembled WGS sequence"/>
</dbReference>
<gene>
    <name evidence="3" type="ORF">GPM918_LOCUS43632</name>
    <name evidence="2" type="ORF">OVA965_LOCUS40590</name>
    <name evidence="5" type="ORF">SRO942_LOCUS45176</name>
    <name evidence="4" type="ORF">TMI583_LOCUS42048</name>
</gene>
<sequence length="103" mass="11982">SPSARLRKFCDLHVVRRVIPLTFSFFLIVESRILIFMGTGPLNNVCGPQSALFYQILSCFLLIFFAIIPPLMMTIFGLLTIWNIKQNHQRVMPRYCHHRGDDE</sequence>
<reference evidence="3" key="1">
    <citation type="submission" date="2021-02" db="EMBL/GenBank/DDBJ databases">
        <authorList>
            <person name="Nowell W R."/>
        </authorList>
    </citation>
    <scope>NUCLEOTIDE SEQUENCE</scope>
</reference>
<protein>
    <submittedName>
        <fullName evidence="3">Uncharacterized protein</fullName>
    </submittedName>
</protein>
<dbReference type="AlphaFoldDB" id="A0A816C2Y3"/>
<accession>A0A816C2Y3</accession>
<evidence type="ECO:0000256" key="1">
    <source>
        <dbReference type="SAM" id="Phobius"/>
    </source>
</evidence>
<feature type="non-terminal residue" evidence="3">
    <location>
        <position position="1"/>
    </location>
</feature>
<evidence type="ECO:0000313" key="4">
    <source>
        <dbReference type="EMBL" id="CAF4371019.1"/>
    </source>
</evidence>
<evidence type="ECO:0000313" key="3">
    <source>
        <dbReference type="EMBL" id="CAF1619340.1"/>
    </source>
</evidence>
<organism evidence="3 6">
    <name type="scientific">Didymodactylos carnosus</name>
    <dbReference type="NCBI Taxonomy" id="1234261"/>
    <lineage>
        <taxon>Eukaryota</taxon>
        <taxon>Metazoa</taxon>
        <taxon>Spiralia</taxon>
        <taxon>Gnathifera</taxon>
        <taxon>Rotifera</taxon>
        <taxon>Eurotatoria</taxon>
        <taxon>Bdelloidea</taxon>
        <taxon>Philodinida</taxon>
        <taxon>Philodinidae</taxon>
        <taxon>Didymodactylos</taxon>
    </lineage>
</organism>
<feature type="transmembrane region" description="Helical" evidence="1">
    <location>
        <begin position="21"/>
        <end position="40"/>
    </location>
</feature>
<feature type="transmembrane region" description="Helical" evidence="1">
    <location>
        <begin position="52"/>
        <end position="84"/>
    </location>
</feature>
<keyword evidence="1" id="KW-0812">Transmembrane</keyword>
<dbReference type="Proteomes" id="UP000663829">
    <property type="component" value="Unassembled WGS sequence"/>
</dbReference>
<keyword evidence="1" id="KW-1133">Transmembrane helix</keyword>
<evidence type="ECO:0000313" key="2">
    <source>
        <dbReference type="EMBL" id="CAF1574765.1"/>
    </source>
</evidence>
<evidence type="ECO:0000313" key="6">
    <source>
        <dbReference type="Proteomes" id="UP000663829"/>
    </source>
</evidence>
<proteinExistence type="predicted"/>
<name>A0A816C2Y3_9BILA</name>
<comment type="caution">
    <text evidence="3">The sequence shown here is derived from an EMBL/GenBank/DDBJ whole genome shotgun (WGS) entry which is preliminary data.</text>
</comment>
<dbReference type="EMBL" id="CAJNOQ010040229">
    <property type="protein sequence ID" value="CAF1619340.1"/>
    <property type="molecule type" value="Genomic_DNA"/>
</dbReference>